<organism evidence="2 3">
    <name type="scientific">Liparis tanakae</name>
    <name type="common">Tanaka's snailfish</name>
    <dbReference type="NCBI Taxonomy" id="230148"/>
    <lineage>
        <taxon>Eukaryota</taxon>
        <taxon>Metazoa</taxon>
        <taxon>Chordata</taxon>
        <taxon>Craniata</taxon>
        <taxon>Vertebrata</taxon>
        <taxon>Euteleostomi</taxon>
        <taxon>Actinopterygii</taxon>
        <taxon>Neopterygii</taxon>
        <taxon>Teleostei</taxon>
        <taxon>Neoteleostei</taxon>
        <taxon>Acanthomorphata</taxon>
        <taxon>Eupercaria</taxon>
        <taxon>Perciformes</taxon>
        <taxon>Cottioidei</taxon>
        <taxon>Cottales</taxon>
        <taxon>Liparidae</taxon>
        <taxon>Liparis</taxon>
    </lineage>
</organism>
<evidence type="ECO:0000313" key="3">
    <source>
        <dbReference type="Proteomes" id="UP000314294"/>
    </source>
</evidence>
<evidence type="ECO:0000256" key="1">
    <source>
        <dbReference type="SAM" id="MobiDB-lite"/>
    </source>
</evidence>
<reference evidence="2 3" key="1">
    <citation type="submission" date="2019-03" db="EMBL/GenBank/DDBJ databases">
        <title>First draft genome of Liparis tanakae, snailfish: a comprehensive survey of snailfish specific genes.</title>
        <authorList>
            <person name="Kim W."/>
            <person name="Song I."/>
            <person name="Jeong J.-H."/>
            <person name="Kim D."/>
            <person name="Kim S."/>
            <person name="Ryu S."/>
            <person name="Song J.Y."/>
            <person name="Lee S.K."/>
        </authorList>
    </citation>
    <scope>NUCLEOTIDE SEQUENCE [LARGE SCALE GENOMIC DNA]</scope>
    <source>
        <tissue evidence="2">Muscle</tissue>
    </source>
</reference>
<feature type="region of interest" description="Disordered" evidence="1">
    <location>
        <begin position="80"/>
        <end position="99"/>
    </location>
</feature>
<accession>A0A4Z2I297</accession>
<dbReference type="Proteomes" id="UP000314294">
    <property type="component" value="Unassembled WGS sequence"/>
</dbReference>
<protein>
    <submittedName>
        <fullName evidence="2">Uncharacterized protein</fullName>
    </submittedName>
</protein>
<gene>
    <name evidence="2" type="ORF">EYF80_017908</name>
</gene>
<proteinExistence type="predicted"/>
<dbReference type="EMBL" id="SRLO01000144">
    <property type="protein sequence ID" value="TNN71901.1"/>
    <property type="molecule type" value="Genomic_DNA"/>
</dbReference>
<dbReference type="AlphaFoldDB" id="A0A4Z2I297"/>
<sequence length="134" mass="14887">MLRRSRARAHCSPCFLFSGVLPRAEGEDGVFVLCTQFGQRVDSVRGYVDVLGAAAEGSGTTNSSDFSALPRMTTACVCHLSTKSQRPRKPERRRADRPMSLKLLRGGDLSPISHIQEIDHRPWAMRDKLSFGVR</sequence>
<comment type="caution">
    <text evidence="2">The sequence shown here is derived from an EMBL/GenBank/DDBJ whole genome shotgun (WGS) entry which is preliminary data.</text>
</comment>
<evidence type="ECO:0000313" key="2">
    <source>
        <dbReference type="EMBL" id="TNN71901.1"/>
    </source>
</evidence>
<keyword evidence="3" id="KW-1185">Reference proteome</keyword>
<name>A0A4Z2I297_9TELE</name>